<feature type="domain" description="Phosphotyrosine protein phosphatase I" evidence="6">
    <location>
        <begin position="7"/>
        <end position="153"/>
    </location>
</feature>
<reference evidence="7 8" key="1">
    <citation type="submission" date="2021-02" db="EMBL/GenBank/DDBJ databases">
        <title>Draft Genome Sequences of 5 Vibrio neptunius Strains Isolated From of Bivalve Hatcheries.</title>
        <authorList>
            <person name="Galvis F."/>
            <person name="Barja J.L."/>
            <person name="Lemos M.L."/>
            <person name="Balado M."/>
        </authorList>
    </citation>
    <scope>NUCLEOTIDE SEQUENCE [LARGE SCALE GENOMIC DNA]</scope>
    <source>
        <strain evidence="7 8">PP-145.98</strain>
    </source>
</reference>
<dbReference type="InterPro" id="IPR023485">
    <property type="entry name" value="Ptyr_pPase"/>
</dbReference>
<dbReference type="EC" id="3.1.3.48" evidence="2"/>
<dbReference type="InterPro" id="IPR050438">
    <property type="entry name" value="LMW_PTPase"/>
</dbReference>
<evidence type="ECO:0000256" key="4">
    <source>
        <dbReference type="ARBA" id="ARBA00022912"/>
    </source>
</evidence>
<evidence type="ECO:0000259" key="6">
    <source>
        <dbReference type="SMART" id="SM00226"/>
    </source>
</evidence>
<gene>
    <name evidence="7" type="ORF">JYA62_15585</name>
</gene>
<comment type="similarity">
    <text evidence="1">Belongs to the low molecular weight phosphotyrosine protein phosphatase family.</text>
</comment>
<evidence type="ECO:0000313" key="7">
    <source>
        <dbReference type="EMBL" id="MBN3579083.1"/>
    </source>
</evidence>
<dbReference type="Gene3D" id="3.40.50.2300">
    <property type="match status" value="1"/>
</dbReference>
<evidence type="ECO:0000256" key="3">
    <source>
        <dbReference type="ARBA" id="ARBA00022801"/>
    </source>
</evidence>
<evidence type="ECO:0000256" key="1">
    <source>
        <dbReference type="ARBA" id="ARBA00011063"/>
    </source>
</evidence>
<dbReference type="EMBL" id="JAFHLB010000021">
    <property type="protein sequence ID" value="MBN3579083.1"/>
    <property type="molecule type" value="Genomic_DNA"/>
</dbReference>
<keyword evidence="4" id="KW-0904">Protein phosphatase</keyword>
<evidence type="ECO:0000256" key="5">
    <source>
        <dbReference type="SAM" id="MobiDB-lite"/>
    </source>
</evidence>
<evidence type="ECO:0000256" key="2">
    <source>
        <dbReference type="ARBA" id="ARBA00013064"/>
    </source>
</evidence>
<proteinExistence type="inferred from homology"/>
<name>A0ABS3A760_9VIBR</name>
<comment type="caution">
    <text evidence="7">The sequence shown here is derived from an EMBL/GenBank/DDBJ whole genome shotgun (WGS) entry which is preliminary data.</text>
</comment>
<dbReference type="PRINTS" id="PR00719">
    <property type="entry name" value="LMWPTPASE"/>
</dbReference>
<keyword evidence="8" id="KW-1185">Reference proteome</keyword>
<dbReference type="RefSeq" id="WP_206371162.1">
    <property type="nucleotide sequence ID" value="NZ_CAWPTM010000092.1"/>
</dbReference>
<protein>
    <recommendedName>
        <fullName evidence="2">protein-tyrosine-phosphatase</fullName>
        <ecNumber evidence="2">3.1.3.48</ecNumber>
    </recommendedName>
</protein>
<sequence>MNNRNKPSILVVCMGNICRSPTGEAILRAKAEQMGVDVEVDSAGTIGYHQGNPPDPRSQAAGEQRGYSFQGIRSRQVVDNDFEYFDLILAADKDNLADLKAQCPLQHQGKIRLFLSFGEAAEEEIPDPYYGGDKGFELVLDLIEEASEKLLRSL</sequence>
<keyword evidence="3" id="KW-0378">Hydrolase</keyword>
<dbReference type="InterPro" id="IPR036196">
    <property type="entry name" value="Ptyr_pPase_sf"/>
</dbReference>
<dbReference type="InterPro" id="IPR017867">
    <property type="entry name" value="Tyr_phospatase_low_mol_wt"/>
</dbReference>
<dbReference type="CDD" id="cd16343">
    <property type="entry name" value="LMWPTP"/>
    <property type="match status" value="1"/>
</dbReference>
<organism evidence="7 8">
    <name type="scientific">Vibrio neptunius</name>
    <dbReference type="NCBI Taxonomy" id="170651"/>
    <lineage>
        <taxon>Bacteria</taxon>
        <taxon>Pseudomonadati</taxon>
        <taxon>Pseudomonadota</taxon>
        <taxon>Gammaproteobacteria</taxon>
        <taxon>Vibrionales</taxon>
        <taxon>Vibrionaceae</taxon>
        <taxon>Vibrio</taxon>
    </lineage>
</organism>
<dbReference type="SMART" id="SM00226">
    <property type="entry name" value="LMWPc"/>
    <property type="match status" value="1"/>
</dbReference>
<dbReference type="Pfam" id="PF01451">
    <property type="entry name" value="LMWPc"/>
    <property type="match status" value="1"/>
</dbReference>
<dbReference type="PANTHER" id="PTHR11717:SF7">
    <property type="entry name" value="LOW MOLECULAR WEIGHT PHOSPHOTYROSINE PROTEIN PHOSPHATASE"/>
    <property type="match status" value="1"/>
</dbReference>
<dbReference type="PANTHER" id="PTHR11717">
    <property type="entry name" value="LOW MOLECULAR WEIGHT PROTEIN TYROSINE PHOSPHATASE"/>
    <property type="match status" value="1"/>
</dbReference>
<dbReference type="Proteomes" id="UP000779070">
    <property type="component" value="Unassembled WGS sequence"/>
</dbReference>
<dbReference type="SUPFAM" id="SSF52788">
    <property type="entry name" value="Phosphotyrosine protein phosphatases I"/>
    <property type="match status" value="1"/>
</dbReference>
<feature type="region of interest" description="Disordered" evidence="5">
    <location>
        <begin position="44"/>
        <end position="63"/>
    </location>
</feature>
<accession>A0ABS3A760</accession>
<evidence type="ECO:0000313" key="8">
    <source>
        <dbReference type="Proteomes" id="UP000779070"/>
    </source>
</evidence>